<keyword evidence="5 6" id="KW-0472">Membrane</keyword>
<accession>A0A1I6L9R0</accession>
<feature type="domain" description="EamA" evidence="7">
    <location>
        <begin position="16"/>
        <end position="149"/>
    </location>
</feature>
<organism evidence="8 9">
    <name type="scientific">Granulicella pectinivorans</name>
    <dbReference type="NCBI Taxonomy" id="474950"/>
    <lineage>
        <taxon>Bacteria</taxon>
        <taxon>Pseudomonadati</taxon>
        <taxon>Acidobacteriota</taxon>
        <taxon>Terriglobia</taxon>
        <taxon>Terriglobales</taxon>
        <taxon>Acidobacteriaceae</taxon>
        <taxon>Granulicella</taxon>
    </lineage>
</organism>
<evidence type="ECO:0000256" key="4">
    <source>
        <dbReference type="ARBA" id="ARBA00022989"/>
    </source>
</evidence>
<reference evidence="8 9" key="1">
    <citation type="submission" date="2016-10" db="EMBL/GenBank/DDBJ databases">
        <authorList>
            <person name="de Groot N.N."/>
        </authorList>
    </citation>
    <scope>NUCLEOTIDE SEQUENCE [LARGE SCALE GENOMIC DNA]</scope>
    <source>
        <strain evidence="8 9">DSM 21001</strain>
    </source>
</reference>
<name>A0A1I6L9R0_9BACT</name>
<dbReference type="PANTHER" id="PTHR32322:SF2">
    <property type="entry name" value="EAMA DOMAIN-CONTAINING PROTEIN"/>
    <property type="match status" value="1"/>
</dbReference>
<gene>
    <name evidence="8" type="ORF">SAMN05421771_0460</name>
</gene>
<feature type="transmembrane region" description="Helical" evidence="6">
    <location>
        <begin position="163"/>
        <end position="183"/>
    </location>
</feature>
<feature type="transmembrane region" description="Helical" evidence="6">
    <location>
        <begin position="76"/>
        <end position="97"/>
    </location>
</feature>
<evidence type="ECO:0000256" key="6">
    <source>
        <dbReference type="SAM" id="Phobius"/>
    </source>
</evidence>
<feature type="transmembrane region" description="Helical" evidence="6">
    <location>
        <begin position="225"/>
        <end position="246"/>
    </location>
</feature>
<keyword evidence="3 6" id="KW-0812">Transmembrane</keyword>
<feature type="transmembrane region" description="Helical" evidence="6">
    <location>
        <begin position="258"/>
        <end position="277"/>
    </location>
</feature>
<dbReference type="InterPro" id="IPR000620">
    <property type="entry name" value="EamA_dom"/>
</dbReference>
<evidence type="ECO:0000259" key="7">
    <source>
        <dbReference type="Pfam" id="PF00892"/>
    </source>
</evidence>
<feature type="transmembrane region" description="Helical" evidence="6">
    <location>
        <begin position="283"/>
        <end position="300"/>
    </location>
</feature>
<evidence type="ECO:0000256" key="5">
    <source>
        <dbReference type="ARBA" id="ARBA00023136"/>
    </source>
</evidence>
<feature type="transmembrane region" description="Helical" evidence="6">
    <location>
        <begin position="135"/>
        <end position="151"/>
    </location>
</feature>
<dbReference type="AlphaFoldDB" id="A0A1I6L9R0"/>
<keyword evidence="4 6" id="KW-1133">Transmembrane helix</keyword>
<feature type="transmembrane region" description="Helical" evidence="6">
    <location>
        <begin position="190"/>
        <end position="213"/>
    </location>
</feature>
<sequence length="320" mass="34516">MPFSRFSSSAPKSRILIAFACVYLFWGSTYLAMRIGVEVLPPFLLAAVRYCISGPLLLLICLAQGERIRPYGSREFWTLGLIGVLMLCGGNTTVIWAEQWLPTGLAALLVASIPLYAALIEVVRPHGDGLRARGWVGILVGFGGIVLLLWPKLRLGITGDARQIVAAVVVLAGTLCWTIASVIQRRVKIGVSGFAAAGWQMCFAGFVNTLLMVGSRGWHGARWGVQAWGSIAWLVVCGSLITYSAYIYLLDNVAVSKVATYAYVNPVIAVMLGAVALHERLVGVEWLGMAAILVAVFLITRSNRAPEVDREITALPADQA</sequence>
<comment type="similarity">
    <text evidence="2">Belongs to the EamA transporter family.</text>
</comment>
<keyword evidence="9" id="KW-1185">Reference proteome</keyword>
<protein>
    <submittedName>
        <fullName evidence="8">Permease of the drug/metabolite transporter (DMT) superfamily</fullName>
    </submittedName>
</protein>
<dbReference type="OrthoDB" id="3190463at2"/>
<dbReference type="EMBL" id="FOZL01000001">
    <property type="protein sequence ID" value="SFS00205.1"/>
    <property type="molecule type" value="Genomic_DNA"/>
</dbReference>
<dbReference type="InterPro" id="IPR050638">
    <property type="entry name" value="AA-Vitamin_Transporters"/>
</dbReference>
<evidence type="ECO:0000313" key="9">
    <source>
        <dbReference type="Proteomes" id="UP000199024"/>
    </source>
</evidence>
<dbReference type="Proteomes" id="UP000199024">
    <property type="component" value="Unassembled WGS sequence"/>
</dbReference>
<evidence type="ECO:0000313" key="8">
    <source>
        <dbReference type="EMBL" id="SFS00205.1"/>
    </source>
</evidence>
<dbReference type="GO" id="GO:0016020">
    <property type="term" value="C:membrane"/>
    <property type="evidence" value="ECO:0007669"/>
    <property type="project" value="UniProtKB-SubCell"/>
</dbReference>
<evidence type="ECO:0000256" key="3">
    <source>
        <dbReference type="ARBA" id="ARBA00022692"/>
    </source>
</evidence>
<evidence type="ECO:0000256" key="1">
    <source>
        <dbReference type="ARBA" id="ARBA00004141"/>
    </source>
</evidence>
<dbReference type="InterPro" id="IPR037185">
    <property type="entry name" value="EmrE-like"/>
</dbReference>
<comment type="subcellular location">
    <subcellularLocation>
        <location evidence="1">Membrane</location>
        <topology evidence="1">Multi-pass membrane protein</topology>
    </subcellularLocation>
</comment>
<feature type="transmembrane region" description="Helical" evidence="6">
    <location>
        <begin position="103"/>
        <end position="123"/>
    </location>
</feature>
<feature type="transmembrane region" description="Helical" evidence="6">
    <location>
        <begin position="43"/>
        <end position="64"/>
    </location>
</feature>
<dbReference type="RefSeq" id="WP_089836224.1">
    <property type="nucleotide sequence ID" value="NZ_FOZL01000001.1"/>
</dbReference>
<evidence type="ECO:0000256" key="2">
    <source>
        <dbReference type="ARBA" id="ARBA00007362"/>
    </source>
</evidence>
<dbReference type="Pfam" id="PF00892">
    <property type="entry name" value="EamA"/>
    <property type="match status" value="2"/>
</dbReference>
<feature type="domain" description="EamA" evidence="7">
    <location>
        <begin position="167"/>
        <end position="300"/>
    </location>
</feature>
<dbReference type="PANTHER" id="PTHR32322">
    <property type="entry name" value="INNER MEMBRANE TRANSPORTER"/>
    <property type="match status" value="1"/>
</dbReference>
<proteinExistence type="inferred from homology"/>
<dbReference type="SUPFAM" id="SSF103481">
    <property type="entry name" value="Multidrug resistance efflux transporter EmrE"/>
    <property type="match status" value="2"/>
</dbReference>
<feature type="transmembrane region" description="Helical" evidence="6">
    <location>
        <begin position="15"/>
        <end position="37"/>
    </location>
</feature>